<evidence type="ECO:0000313" key="1">
    <source>
        <dbReference type="EMBL" id="RBP73061.1"/>
    </source>
</evidence>
<accession>A0A366IMG4</accession>
<keyword evidence="2" id="KW-1185">Reference proteome</keyword>
<sequence>MSEHLTERDLIVGFVLHMVDQEGPEYHDAAMQDAKRILAQVRAEARAEIVNSIRSTIIKDALPALDSALLRLAHERADQIEKEAGRG</sequence>
<dbReference type="RefSeq" id="WP_113903519.1">
    <property type="nucleotide sequence ID" value="NZ_QNSB01000003.1"/>
</dbReference>
<proteinExistence type="predicted"/>
<dbReference type="Proteomes" id="UP000253509">
    <property type="component" value="Unassembled WGS sequence"/>
</dbReference>
<organism evidence="1 2">
    <name type="scientific">Brevibacterium celere</name>
    <dbReference type="NCBI Taxonomy" id="225845"/>
    <lineage>
        <taxon>Bacteria</taxon>
        <taxon>Bacillati</taxon>
        <taxon>Actinomycetota</taxon>
        <taxon>Actinomycetes</taxon>
        <taxon>Micrococcales</taxon>
        <taxon>Brevibacteriaceae</taxon>
        <taxon>Brevibacterium</taxon>
    </lineage>
</organism>
<name>A0A366IMG4_9MICO</name>
<protein>
    <submittedName>
        <fullName evidence="1">Uncharacterized protein</fullName>
    </submittedName>
</protein>
<dbReference type="EMBL" id="QNSB01000003">
    <property type="protein sequence ID" value="RBP73061.1"/>
    <property type="molecule type" value="Genomic_DNA"/>
</dbReference>
<comment type="caution">
    <text evidence="1">The sequence shown here is derived from an EMBL/GenBank/DDBJ whole genome shotgun (WGS) entry which is preliminary data.</text>
</comment>
<gene>
    <name evidence="1" type="ORF">DFO65_103356</name>
</gene>
<reference evidence="1 2" key="1">
    <citation type="submission" date="2018-06" db="EMBL/GenBank/DDBJ databases">
        <title>Freshwater and sediment microbial communities from various areas in North America, analyzing microbe dynamics in response to fracking.</title>
        <authorList>
            <person name="Lamendella R."/>
        </authorList>
    </citation>
    <scope>NUCLEOTIDE SEQUENCE [LARGE SCALE GENOMIC DNA]</scope>
    <source>
        <strain evidence="1 2">3b_TX</strain>
    </source>
</reference>
<evidence type="ECO:0000313" key="2">
    <source>
        <dbReference type="Proteomes" id="UP000253509"/>
    </source>
</evidence>
<dbReference type="AlphaFoldDB" id="A0A366IMG4"/>